<proteinExistence type="predicted"/>
<protein>
    <submittedName>
        <fullName evidence="1">Uncharacterized protein</fullName>
    </submittedName>
</protein>
<dbReference type="RefSeq" id="WP_344888341.1">
    <property type="nucleotide sequence ID" value="NZ_BAAAWD010000004.1"/>
</dbReference>
<accession>A0ABN3XSJ1</accession>
<gene>
    <name evidence="1" type="ORF">GCM10017559_07840</name>
</gene>
<sequence>MAEPTTVPASEVLDLLAAIRDALTVPSPAASAGRAREWLLVDRGTAVKAVIGNLVEGGRLSEECTASWWARRLRDLAAEFPADYPVAGGSPKKGERPGPTTTAGILRDAARIIQTQAPTVLGVAQTIRLAAGGDAAGRTRAEEALAFLLDHSAFQTLADLESWRERRTCPEVAEALELAAAAEQGGAR</sequence>
<keyword evidence="2" id="KW-1185">Reference proteome</keyword>
<comment type="caution">
    <text evidence="1">The sequence shown here is derived from an EMBL/GenBank/DDBJ whole genome shotgun (WGS) entry which is preliminary data.</text>
</comment>
<evidence type="ECO:0000313" key="2">
    <source>
        <dbReference type="Proteomes" id="UP001499930"/>
    </source>
</evidence>
<dbReference type="EMBL" id="BAAAWD010000004">
    <property type="protein sequence ID" value="GAA2990264.1"/>
    <property type="molecule type" value="Genomic_DNA"/>
</dbReference>
<reference evidence="1 2" key="1">
    <citation type="journal article" date="2019" name="Int. J. Syst. Evol. Microbiol.">
        <title>The Global Catalogue of Microorganisms (GCM) 10K type strain sequencing project: providing services to taxonomists for standard genome sequencing and annotation.</title>
        <authorList>
            <consortium name="The Broad Institute Genomics Platform"/>
            <consortium name="The Broad Institute Genome Sequencing Center for Infectious Disease"/>
            <person name="Wu L."/>
            <person name="Ma J."/>
        </authorList>
    </citation>
    <scope>NUCLEOTIDE SEQUENCE [LARGE SCALE GENOMIC DNA]</scope>
    <source>
        <strain evidence="1 2">JCM 3106</strain>
    </source>
</reference>
<evidence type="ECO:0000313" key="1">
    <source>
        <dbReference type="EMBL" id="GAA2990264.1"/>
    </source>
</evidence>
<organism evidence="1 2">
    <name type="scientific">Streptosporangium longisporum</name>
    <dbReference type="NCBI Taxonomy" id="46187"/>
    <lineage>
        <taxon>Bacteria</taxon>
        <taxon>Bacillati</taxon>
        <taxon>Actinomycetota</taxon>
        <taxon>Actinomycetes</taxon>
        <taxon>Streptosporangiales</taxon>
        <taxon>Streptosporangiaceae</taxon>
        <taxon>Streptosporangium</taxon>
    </lineage>
</organism>
<name>A0ABN3XSJ1_9ACTN</name>
<dbReference type="Proteomes" id="UP001499930">
    <property type="component" value="Unassembled WGS sequence"/>
</dbReference>